<comment type="caution">
    <text evidence="2">The sequence shown here is derived from an EMBL/GenBank/DDBJ whole genome shotgun (WGS) entry which is preliminary data.</text>
</comment>
<gene>
    <name evidence="2" type="ORF">B0H16DRAFT_1712953</name>
</gene>
<name>A0AAD7K451_9AGAR</name>
<reference evidence="2" key="1">
    <citation type="submission" date="2023-03" db="EMBL/GenBank/DDBJ databases">
        <title>Massive genome expansion in bonnet fungi (Mycena s.s.) driven by repeated elements and novel gene families across ecological guilds.</title>
        <authorList>
            <consortium name="Lawrence Berkeley National Laboratory"/>
            <person name="Harder C.B."/>
            <person name="Miyauchi S."/>
            <person name="Viragh M."/>
            <person name="Kuo A."/>
            <person name="Thoen E."/>
            <person name="Andreopoulos B."/>
            <person name="Lu D."/>
            <person name="Skrede I."/>
            <person name="Drula E."/>
            <person name="Henrissat B."/>
            <person name="Morin E."/>
            <person name="Kohler A."/>
            <person name="Barry K."/>
            <person name="LaButti K."/>
            <person name="Morin E."/>
            <person name="Salamov A."/>
            <person name="Lipzen A."/>
            <person name="Mereny Z."/>
            <person name="Hegedus B."/>
            <person name="Baldrian P."/>
            <person name="Stursova M."/>
            <person name="Weitz H."/>
            <person name="Taylor A."/>
            <person name="Grigoriev I.V."/>
            <person name="Nagy L.G."/>
            <person name="Martin F."/>
            <person name="Kauserud H."/>
        </authorList>
    </citation>
    <scope>NUCLEOTIDE SEQUENCE</scope>
    <source>
        <strain evidence="2">CBHHK182m</strain>
    </source>
</reference>
<accession>A0AAD7K451</accession>
<evidence type="ECO:0000256" key="1">
    <source>
        <dbReference type="SAM" id="Phobius"/>
    </source>
</evidence>
<keyword evidence="3" id="KW-1185">Reference proteome</keyword>
<sequence>MREGDLKDRYRFGNFFEIRRHTVCAGTAVQGAHLRILCSFITGSSPYGGHEPNPMSRTCDPSQAALYPLFVLGSIFIYTLPGRRRSTDMRTAISSAIDDYPSA</sequence>
<dbReference type="Proteomes" id="UP001215598">
    <property type="component" value="Unassembled WGS sequence"/>
</dbReference>
<keyword evidence="1" id="KW-1133">Transmembrane helix</keyword>
<proteinExistence type="predicted"/>
<protein>
    <submittedName>
        <fullName evidence="2">Uncharacterized protein</fullName>
    </submittedName>
</protein>
<evidence type="ECO:0000313" key="2">
    <source>
        <dbReference type="EMBL" id="KAJ7775370.1"/>
    </source>
</evidence>
<dbReference type="EMBL" id="JARKIB010000010">
    <property type="protein sequence ID" value="KAJ7775370.1"/>
    <property type="molecule type" value="Genomic_DNA"/>
</dbReference>
<keyword evidence="1" id="KW-0472">Membrane</keyword>
<evidence type="ECO:0000313" key="3">
    <source>
        <dbReference type="Proteomes" id="UP001215598"/>
    </source>
</evidence>
<feature type="transmembrane region" description="Helical" evidence="1">
    <location>
        <begin position="64"/>
        <end position="80"/>
    </location>
</feature>
<keyword evidence="1" id="KW-0812">Transmembrane</keyword>
<organism evidence="2 3">
    <name type="scientific">Mycena metata</name>
    <dbReference type="NCBI Taxonomy" id="1033252"/>
    <lineage>
        <taxon>Eukaryota</taxon>
        <taxon>Fungi</taxon>
        <taxon>Dikarya</taxon>
        <taxon>Basidiomycota</taxon>
        <taxon>Agaricomycotina</taxon>
        <taxon>Agaricomycetes</taxon>
        <taxon>Agaricomycetidae</taxon>
        <taxon>Agaricales</taxon>
        <taxon>Marasmiineae</taxon>
        <taxon>Mycenaceae</taxon>
        <taxon>Mycena</taxon>
    </lineage>
</organism>
<dbReference type="AlphaFoldDB" id="A0AAD7K451"/>